<gene>
    <name evidence="1" type="ORF">FA13DRAFT_1734296</name>
</gene>
<dbReference type="EMBL" id="QPFP01000025">
    <property type="protein sequence ID" value="TEB29951.1"/>
    <property type="molecule type" value="Genomic_DNA"/>
</dbReference>
<keyword evidence="2" id="KW-1185">Reference proteome</keyword>
<organism evidence="1 2">
    <name type="scientific">Coprinellus micaceus</name>
    <name type="common">Glistening ink-cap mushroom</name>
    <name type="synonym">Coprinus micaceus</name>
    <dbReference type="NCBI Taxonomy" id="71717"/>
    <lineage>
        <taxon>Eukaryota</taxon>
        <taxon>Fungi</taxon>
        <taxon>Dikarya</taxon>
        <taxon>Basidiomycota</taxon>
        <taxon>Agaricomycotina</taxon>
        <taxon>Agaricomycetes</taxon>
        <taxon>Agaricomycetidae</taxon>
        <taxon>Agaricales</taxon>
        <taxon>Agaricineae</taxon>
        <taxon>Psathyrellaceae</taxon>
        <taxon>Coprinellus</taxon>
    </lineage>
</organism>
<evidence type="ECO:0000313" key="1">
    <source>
        <dbReference type="EMBL" id="TEB29951.1"/>
    </source>
</evidence>
<evidence type="ECO:0000313" key="2">
    <source>
        <dbReference type="Proteomes" id="UP000298030"/>
    </source>
</evidence>
<protein>
    <submittedName>
        <fullName evidence="1">Uncharacterized protein</fullName>
    </submittedName>
</protein>
<dbReference type="AlphaFoldDB" id="A0A4Y7T7H4"/>
<name>A0A4Y7T7H4_COPMI</name>
<accession>A0A4Y7T7H4</accession>
<dbReference type="Proteomes" id="UP000298030">
    <property type="component" value="Unassembled WGS sequence"/>
</dbReference>
<proteinExistence type="predicted"/>
<comment type="caution">
    <text evidence="1">The sequence shown here is derived from an EMBL/GenBank/DDBJ whole genome shotgun (WGS) entry which is preliminary data.</text>
</comment>
<reference evidence="1 2" key="1">
    <citation type="journal article" date="2019" name="Nat. Ecol. Evol.">
        <title>Megaphylogeny resolves global patterns of mushroom evolution.</title>
        <authorList>
            <person name="Varga T."/>
            <person name="Krizsan K."/>
            <person name="Foldi C."/>
            <person name="Dima B."/>
            <person name="Sanchez-Garcia M."/>
            <person name="Sanchez-Ramirez S."/>
            <person name="Szollosi G.J."/>
            <person name="Szarkandi J.G."/>
            <person name="Papp V."/>
            <person name="Albert L."/>
            <person name="Andreopoulos W."/>
            <person name="Angelini C."/>
            <person name="Antonin V."/>
            <person name="Barry K.W."/>
            <person name="Bougher N.L."/>
            <person name="Buchanan P."/>
            <person name="Buyck B."/>
            <person name="Bense V."/>
            <person name="Catcheside P."/>
            <person name="Chovatia M."/>
            <person name="Cooper J."/>
            <person name="Damon W."/>
            <person name="Desjardin D."/>
            <person name="Finy P."/>
            <person name="Geml J."/>
            <person name="Haridas S."/>
            <person name="Hughes K."/>
            <person name="Justo A."/>
            <person name="Karasinski D."/>
            <person name="Kautmanova I."/>
            <person name="Kiss B."/>
            <person name="Kocsube S."/>
            <person name="Kotiranta H."/>
            <person name="LaButti K.M."/>
            <person name="Lechner B.E."/>
            <person name="Liimatainen K."/>
            <person name="Lipzen A."/>
            <person name="Lukacs Z."/>
            <person name="Mihaltcheva S."/>
            <person name="Morgado L.N."/>
            <person name="Niskanen T."/>
            <person name="Noordeloos M.E."/>
            <person name="Ohm R.A."/>
            <person name="Ortiz-Santana B."/>
            <person name="Ovrebo C."/>
            <person name="Racz N."/>
            <person name="Riley R."/>
            <person name="Savchenko A."/>
            <person name="Shiryaev A."/>
            <person name="Soop K."/>
            <person name="Spirin V."/>
            <person name="Szebenyi C."/>
            <person name="Tomsovsky M."/>
            <person name="Tulloss R.E."/>
            <person name="Uehling J."/>
            <person name="Grigoriev I.V."/>
            <person name="Vagvolgyi C."/>
            <person name="Papp T."/>
            <person name="Martin F.M."/>
            <person name="Miettinen O."/>
            <person name="Hibbett D.S."/>
            <person name="Nagy L.G."/>
        </authorList>
    </citation>
    <scope>NUCLEOTIDE SEQUENCE [LARGE SCALE GENOMIC DNA]</scope>
    <source>
        <strain evidence="1 2">FP101781</strain>
    </source>
</reference>
<sequence>MVNANQIPPIEGPPHQDEVQYLFAVPHQWGDQVGYERPDTDNSINWRFNDSFIECRKNAVG</sequence>